<dbReference type="InterPro" id="IPR052031">
    <property type="entry name" value="Membrane_Transporter-Flippase"/>
</dbReference>
<comment type="caution">
    <text evidence="8">The sequence shown here is derived from an EMBL/GenBank/DDBJ whole genome shotgun (WGS) entry which is preliminary data.</text>
</comment>
<keyword evidence="5 7" id="KW-1133">Transmembrane helix</keyword>
<evidence type="ECO:0000256" key="4">
    <source>
        <dbReference type="ARBA" id="ARBA00022692"/>
    </source>
</evidence>
<feature type="transmembrane region" description="Helical" evidence="7">
    <location>
        <begin position="331"/>
        <end position="354"/>
    </location>
</feature>
<dbReference type="InterPro" id="IPR002528">
    <property type="entry name" value="MATE_fam"/>
</dbReference>
<dbReference type="PANTHER" id="PTHR43549">
    <property type="entry name" value="MULTIDRUG RESISTANCE PROTEIN YPNP-RELATED"/>
    <property type="match status" value="1"/>
</dbReference>
<name>A0ABT4JSG1_9GAMM</name>
<feature type="transmembrane region" description="Helical" evidence="7">
    <location>
        <begin position="294"/>
        <end position="319"/>
    </location>
</feature>
<comment type="subcellular location">
    <subcellularLocation>
        <location evidence="1">Cell inner membrane</location>
        <topology evidence="1">Multi-pass membrane protein</topology>
    </subcellularLocation>
</comment>
<feature type="transmembrane region" description="Helical" evidence="7">
    <location>
        <begin position="146"/>
        <end position="169"/>
    </location>
</feature>
<reference evidence="8" key="1">
    <citation type="submission" date="2022-12" db="EMBL/GenBank/DDBJ databases">
        <title>Marinomonas 15G1-11 sp. nov, isolated from marine algae.</title>
        <authorList>
            <person name="Butt M."/>
            <person name="Choi D.G."/>
            <person name="Kim J.M."/>
            <person name="Lee J.K."/>
            <person name="Baek J.H."/>
            <person name="Jeon C.O."/>
        </authorList>
    </citation>
    <scope>NUCLEOTIDE SEQUENCE</scope>
    <source>
        <strain evidence="8">15G1-11</strain>
    </source>
</reference>
<gene>
    <name evidence="8" type="ORF">O1D97_06390</name>
</gene>
<feature type="transmembrane region" description="Helical" evidence="7">
    <location>
        <begin position="175"/>
        <end position="195"/>
    </location>
</feature>
<feature type="transmembrane region" description="Helical" evidence="7">
    <location>
        <begin position="116"/>
        <end position="134"/>
    </location>
</feature>
<evidence type="ECO:0000256" key="7">
    <source>
        <dbReference type="SAM" id="Phobius"/>
    </source>
</evidence>
<keyword evidence="2" id="KW-0813">Transport</keyword>
<evidence type="ECO:0000256" key="6">
    <source>
        <dbReference type="ARBA" id="ARBA00023136"/>
    </source>
</evidence>
<evidence type="ECO:0000256" key="2">
    <source>
        <dbReference type="ARBA" id="ARBA00022448"/>
    </source>
</evidence>
<feature type="transmembrane region" description="Helical" evidence="7">
    <location>
        <begin position="45"/>
        <end position="64"/>
    </location>
</feature>
<feature type="transmembrane region" description="Helical" evidence="7">
    <location>
        <begin position="261"/>
        <end position="282"/>
    </location>
</feature>
<dbReference type="EMBL" id="JAPUBN010000013">
    <property type="protein sequence ID" value="MCZ2721282.1"/>
    <property type="molecule type" value="Genomic_DNA"/>
</dbReference>
<proteinExistence type="predicted"/>
<sequence length="423" mass="45710">MTLPMVFGIFSLLSFQLVDSAFIGQLGVLPLAAQGFTLPMQMILIGLQVGLGIATTAIISRALGANNLEHARQLGGLVLLIGGIGIAVCCVLIWSFRQPILLFLGAPEDVFMMIEGYWPHWLFSAWLGAFIYFLNSLCRANGNTMLPGIMMVITSIVNLILDPLFIFTFGLGLNGAAMATSCAFFIGGIIVVLRISQSHWTSFKWENLDVLASLKSISHIMGPAMVSQLLPPVSSVLATKLIASFGAVAVGAWALGSRFEFFLLVVVLALTMSIPPMVGRLLGAKEYDRIEELVIIAGKFVIFLQVFFAVIAFIGATLLSSWMTSDNDVQAILKLFIMIVPISLSSLGICMLMVSVSNALGHSYSALFMSALRLFAFFLPCIWLGAWVGGLEGIFAGVFFGNVFAGIAAWLIYARVLRQLRTA</sequence>
<evidence type="ECO:0000313" key="9">
    <source>
        <dbReference type="Proteomes" id="UP001149719"/>
    </source>
</evidence>
<dbReference type="RefSeq" id="WP_269123927.1">
    <property type="nucleotide sequence ID" value="NZ_JAPUBN010000013.1"/>
</dbReference>
<dbReference type="PIRSF" id="PIRSF006603">
    <property type="entry name" value="DinF"/>
    <property type="match status" value="1"/>
</dbReference>
<dbReference type="InterPro" id="IPR048279">
    <property type="entry name" value="MdtK-like"/>
</dbReference>
<keyword evidence="9" id="KW-1185">Reference proteome</keyword>
<keyword evidence="6 7" id="KW-0472">Membrane</keyword>
<protein>
    <submittedName>
        <fullName evidence="8">MATE family efflux transporter</fullName>
    </submittedName>
</protein>
<feature type="transmembrane region" description="Helical" evidence="7">
    <location>
        <begin position="394"/>
        <end position="413"/>
    </location>
</feature>
<evidence type="ECO:0000256" key="5">
    <source>
        <dbReference type="ARBA" id="ARBA00022989"/>
    </source>
</evidence>
<evidence type="ECO:0000256" key="1">
    <source>
        <dbReference type="ARBA" id="ARBA00004429"/>
    </source>
</evidence>
<accession>A0ABT4JSG1</accession>
<keyword evidence="4 7" id="KW-0812">Transmembrane</keyword>
<dbReference type="Pfam" id="PF01554">
    <property type="entry name" value="MatE"/>
    <property type="match status" value="2"/>
</dbReference>
<feature type="transmembrane region" description="Helical" evidence="7">
    <location>
        <begin position="229"/>
        <end position="255"/>
    </location>
</feature>
<feature type="transmembrane region" description="Helical" evidence="7">
    <location>
        <begin position="76"/>
        <end position="96"/>
    </location>
</feature>
<dbReference type="NCBIfam" id="TIGR00797">
    <property type="entry name" value="matE"/>
    <property type="match status" value="1"/>
</dbReference>
<evidence type="ECO:0000256" key="3">
    <source>
        <dbReference type="ARBA" id="ARBA00022475"/>
    </source>
</evidence>
<organism evidence="8 9">
    <name type="scientific">Marinomonas phaeophyticola</name>
    <dbReference type="NCBI Taxonomy" id="3004091"/>
    <lineage>
        <taxon>Bacteria</taxon>
        <taxon>Pseudomonadati</taxon>
        <taxon>Pseudomonadota</taxon>
        <taxon>Gammaproteobacteria</taxon>
        <taxon>Oceanospirillales</taxon>
        <taxon>Oceanospirillaceae</taxon>
        <taxon>Marinomonas</taxon>
    </lineage>
</organism>
<dbReference type="Proteomes" id="UP001149719">
    <property type="component" value="Unassembled WGS sequence"/>
</dbReference>
<keyword evidence="3" id="KW-1003">Cell membrane</keyword>
<dbReference type="PANTHER" id="PTHR43549:SF3">
    <property type="entry name" value="MULTIDRUG RESISTANCE PROTEIN YPNP-RELATED"/>
    <property type="match status" value="1"/>
</dbReference>
<evidence type="ECO:0000313" key="8">
    <source>
        <dbReference type="EMBL" id="MCZ2721282.1"/>
    </source>
</evidence>
<feature type="transmembrane region" description="Helical" evidence="7">
    <location>
        <begin position="366"/>
        <end position="388"/>
    </location>
</feature>